<sequence length="518" mass="59468">MTLLGNLIKQGIRIRESLDQDYTPPFELQKTEFRKLIIGSRNTQFGKAYRFSEILQSLKKQDNKRFYEDFKTQVPVHDYNKMYQDWWHKCLDGEKDVTWHGAIKYFALSSGTSGASSKHIPVSLEMVKAIQKTSVRQILSLSRYEGLPSSVFEGGTLMVGGSTDLQDNGNYAEGDLSGITTSRIPFWFQRFYKPGKAISRKKDWEDKLEQMTLKAKDWNITIIAGVPAWITILIEKIIKHYKLENIHEIWPNFEIYVHGGVAFEPYKKGFQKLLGRDINYIETYLASEGFIAFQANQGVDSMRLVLNNGIFYEFIPFTEDNFDEEGNMLKNPRTLMIDEVEENVEYALLISTCSGAWRYLIGDTIKFVSKADSEIVITGRTKHFLSLCGEHLSVDNMNHALSDVANEMGFDLKEFTVLGVKHGSLFGHEWYVGTDKSEVDETVLKDKLDARLKDLNDDYRVERIAALKDITVKVLPNKAFIQFMEQIGKVGGQNKFPRVLKGDKQKAWLDYLVEKDIK</sequence>
<dbReference type="RefSeq" id="WP_085517195.1">
    <property type="nucleotide sequence ID" value="NZ_FXAW01000004.1"/>
</dbReference>
<dbReference type="PANTHER" id="PTHR31901">
    <property type="entry name" value="GH3 DOMAIN-CONTAINING PROTEIN"/>
    <property type="match status" value="1"/>
</dbReference>
<dbReference type="Pfam" id="PF23571">
    <property type="entry name" value="GH3_M"/>
    <property type="match status" value="1"/>
</dbReference>
<dbReference type="Pfam" id="PF03321">
    <property type="entry name" value="GH3"/>
    <property type="match status" value="1"/>
</dbReference>
<dbReference type="GO" id="GO:0005737">
    <property type="term" value="C:cytoplasm"/>
    <property type="evidence" value="ECO:0007669"/>
    <property type="project" value="TreeGrafter"/>
</dbReference>
<dbReference type="Pfam" id="PF23572">
    <property type="entry name" value="GH3_C"/>
    <property type="match status" value="1"/>
</dbReference>
<dbReference type="PANTHER" id="PTHR31901:SF9">
    <property type="entry name" value="GH3 DOMAIN-CONTAINING PROTEIN"/>
    <property type="match status" value="1"/>
</dbReference>
<dbReference type="AlphaFoldDB" id="A0A1X7K1J7"/>
<dbReference type="EMBL" id="FXAW01000004">
    <property type="protein sequence ID" value="SMG34799.1"/>
    <property type="molecule type" value="Genomic_DNA"/>
</dbReference>
<keyword evidence="4" id="KW-1185">Reference proteome</keyword>
<feature type="domain" description="GH3 middle" evidence="1">
    <location>
        <begin position="305"/>
        <end position="370"/>
    </location>
</feature>
<reference evidence="4" key="1">
    <citation type="submission" date="2017-04" db="EMBL/GenBank/DDBJ databases">
        <authorList>
            <person name="Varghese N."/>
            <person name="Submissions S."/>
        </authorList>
    </citation>
    <scope>NUCLEOTIDE SEQUENCE [LARGE SCALE GENOMIC DNA]</scope>
    <source>
        <strain evidence="4">DSM 4125</strain>
    </source>
</reference>
<name>A0A1X7K1J7_9BACT</name>
<dbReference type="GO" id="GO:0016881">
    <property type="term" value="F:acid-amino acid ligase activity"/>
    <property type="evidence" value="ECO:0007669"/>
    <property type="project" value="TreeGrafter"/>
</dbReference>
<dbReference type="Proteomes" id="UP000193804">
    <property type="component" value="Unassembled WGS sequence"/>
</dbReference>
<evidence type="ECO:0000313" key="3">
    <source>
        <dbReference type="EMBL" id="SMG34799.1"/>
    </source>
</evidence>
<dbReference type="InterPro" id="IPR055377">
    <property type="entry name" value="GH3_M"/>
</dbReference>
<dbReference type="InterPro" id="IPR055378">
    <property type="entry name" value="GH3_C"/>
</dbReference>
<evidence type="ECO:0000259" key="1">
    <source>
        <dbReference type="Pfam" id="PF23571"/>
    </source>
</evidence>
<gene>
    <name evidence="3" type="ORF">SAMN05661096_02256</name>
</gene>
<protein>
    <submittedName>
        <fullName evidence="3">GH3 auxin-responsive promoter</fullName>
    </submittedName>
</protein>
<organism evidence="3 4">
    <name type="scientific">Marivirga sericea</name>
    <dbReference type="NCBI Taxonomy" id="1028"/>
    <lineage>
        <taxon>Bacteria</taxon>
        <taxon>Pseudomonadati</taxon>
        <taxon>Bacteroidota</taxon>
        <taxon>Cytophagia</taxon>
        <taxon>Cytophagales</taxon>
        <taxon>Marivirgaceae</taxon>
        <taxon>Marivirga</taxon>
    </lineage>
</organism>
<evidence type="ECO:0000259" key="2">
    <source>
        <dbReference type="Pfam" id="PF23572"/>
    </source>
</evidence>
<proteinExistence type="predicted"/>
<accession>A0A1X7K1J7</accession>
<dbReference type="STRING" id="1028.SAMN05661096_02256"/>
<dbReference type="InterPro" id="IPR004993">
    <property type="entry name" value="GH3"/>
</dbReference>
<dbReference type="OrthoDB" id="5678283at2"/>
<feature type="domain" description="GH3 C-terminal" evidence="2">
    <location>
        <begin position="397"/>
        <end position="501"/>
    </location>
</feature>
<evidence type="ECO:0000313" key="4">
    <source>
        <dbReference type="Proteomes" id="UP000193804"/>
    </source>
</evidence>